<dbReference type="AlphaFoldDB" id="D7BFD7"/>
<protein>
    <submittedName>
        <fullName evidence="2">Uncharacterized protein</fullName>
    </submittedName>
</protein>
<organism evidence="2 3">
    <name type="scientific">Allomeiothermus silvanus (strain ATCC 700542 / DSM 9946 / NBRC 106475 / NCIMB 13440 / VI-R2)</name>
    <name type="common">Thermus silvanus</name>
    <dbReference type="NCBI Taxonomy" id="526227"/>
    <lineage>
        <taxon>Bacteria</taxon>
        <taxon>Thermotogati</taxon>
        <taxon>Deinococcota</taxon>
        <taxon>Deinococci</taxon>
        <taxon>Thermales</taxon>
        <taxon>Thermaceae</taxon>
        <taxon>Allomeiothermus</taxon>
    </lineage>
</organism>
<evidence type="ECO:0000256" key="1">
    <source>
        <dbReference type="SAM" id="Phobius"/>
    </source>
</evidence>
<dbReference type="HOGENOM" id="CLU_2789053_0_0_0"/>
<keyword evidence="1" id="KW-0812">Transmembrane</keyword>
<evidence type="ECO:0000313" key="2">
    <source>
        <dbReference type="EMBL" id="ADH63490.1"/>
    </source>
</evidence>
<dbReference type="KEGG" id="msv:Mesil_1603"/>
<proteinExistence type="predicted"/>
<feature type="transmembrane region" description="Helical" evidence="1">
    <location>
        <begin position="39"/>
        <end position="66"/>
    </location>
</feature>
<dbReference type="RefSeq" id="WP_013158054.1">
    <property type="nucleotide sequence ID" value="NC_014212.1"/>
</dbReference>
<dbReference type="STRING" id="526227.Mesil_1603"/>
<accession>D7BFD7</accession>
<reference evidence="2 3" key="1">
    <citation type="journal article" date="2010" name="Stand. Genomic Sci.">
        <title>Complete genome sequence of Meiothermus silvanus type strain (VI-R2).</title>
        <authorList>
            <person name="Sikorski J."/>
            <person name="Tindall B.J."/>
            <person name="Lowry S."/>
            <person name="Lucas S."/>
            <person name="Nolan M."/>
            <person name="Copeland A."/>
            <person name="Glavina Del Rio T."/>
            <person name="Tice H."/>
            <person name="Cheng J.F."/>
            <person name="Han C."/>
            <person name="Pitluck S."/>
            <person name="Liolios K."/>
            <person name="Ivanova N."/>
            <person name="Mavromatis K."/>
            <person name="Mikhailova N."/>
            <person name="Pati A."/>
            <person name="Goodwin L."/>
            <person name="Chen A."/>
            <person name="Palaniappan K."/>
            <person name="Land M."/>
            <person name="Hauser L."/>
            <person name="Chang Y.J."/>
            <person name="Jeffries C.D."/>
            <person name="Rohde M."/>
            <person name="Goker M."/>
            <person name="Woyke T."/>
            <person name="Bristow J."/>
            <person name="Eisen J.A."/>
            <person name="Markowitz V."/>
            <person name="Hugenholtz P."/>
            <person name="Kyrpides N.C."/>
            <person name="Klenk H.P."/>
            <person name="Lapidus A."/>
        </authorList>
    </citation>
    <scope>NUCLEOTIDE SEQUENCE [LARGE SCALE GENOMIC DNA]</scope>
    <source>
        <strain evidence="3">ATCC 700542 / DSM 9946 / VI-R2</strain>
    </source>
</reference>
<feature type="transmembrane region" description="Helical" evidence="1">
    <location>
        <begin position="12"/>
        <end position="33"/>
    </location>
</feature>
<name>D7BFD7_ALLS1</name>
<keyword evidence="3" id="KW-1185">Reference proteome</keyword>
<keyword evidence="1" id="KW-1133">Transmembrane helix</keyword>
<sequence>MRSSALRIVGGVGLVLLGVVVAGLGIALSGFAGKAVSPQGYVILAAGLALSGLMVTAGIVVLLSVFKE</sequence>
<keyword evidence="1" id="KW-0472">Membrane</keyword>
<gene>
    <name evidence="2" type="ordered locus">Mesil_1603</name>
</gene>
<dbReference type="Proteomes" id="UP000001916">
    <property type="component" value="Chromosome"/>
</dbReference>
<evidence type="ECO:0000313" key="3">
    <source>
        <dbReference type="Proteomes" id="UP000001916"/>
    </source>
</evidence>
<dbReference type="EMBL" id="CP002042">
    <property type="protein sequence ID" value="ADH63490.1"/>
    <property type="molecule type" value="Genomic_DNA"/>
</dbReference>